<evidence type="ECO:0000313" key="3">
    <source>
        <dbReference type="Proteomes" id="UP000812013"/>
    </source>
</evidence>
<accession>A0ABS6ZHE4</accession>
<keyword evidence="3" id="KW-1185">Reference proteome</keyword>
<gene>
    <name evidence="2" type="ORF">GPJ59_36585</name>
</gene>
<evidence type="ECO:0000313" key="2">
    <source>
        <dbReference type="EMBL" id="MBW5487178.1"/>
    </source>
</evidence>
<sequence length="193" mass="20913">MLGGAGVFGVLKLTGEDGTASGGTSAGASGGTGTTDGKGSGAPLPAGWTKVVDPAGFTLYVPQGWRRQVDGDQIDYTPDNGKHFIRIASDTTPDYENPYVHVLDLEKQVSRRTDYKRQKLNQNTFRDSTRAAIWEFTWTEKGVHAGPRRSIEQMYFAPDGTEYAVYMSGPAADWETTRAQFDTVLSGWAPPEG</sequence>
<reference evidence="2 3" key="1">
    <citation type="submission" date="2019-12" db="EMBL/GenBank/DDBJ databases">
        <title>Genome sequence of Streptomyces bambusae.</title>
        <authorList>
            <person name="Bansal K."/>
            <person name="Choksket S."/>
            <person name="Korpole S."/>
            <person name="Patil P.B."/>
        </authorList>
    </citation>
    <scope>NUCLEOTIDE SEQUENCE [LARGE SCALE GENOMIC DNA]</scope>
    <source>
        <strain evidence="2 3">SK60</strain>
    </source>
</reference>
<proteinExistence type="predicted"/>
<protein>
    <recommendedName>
        <fullName evidence="4">Serine/threonine protein kinase</fullName>
    </recommendedName>
</protein>
<name>A0ABS6ZHE4_9ACTN</name>
<dbReference type="RefSeq" id="WP_219672400.1">
    <property type="nucleotide sequence ID" value="NZ_WTFF01000698.1"/>
</dbReference>
<evidence type="ECO:0008006" key="4">
    <source>
        <dbReference type="Google" id="ProtNLM"/>
    </source>
</evidence>
<evidence type="ECO:0000256" key="1">
    <source>
        <dbReference type="SAM" id="MobiDB-lite"/>
    </source>
</evidence>
<feature type="region of interest" description="Disordered" evidence="1">
    <location>
        <begin position="18"/>
        <end position="47"/>
    </location>
</feature>
<feature type="compositionally biased region" description="Gly residues" evidence="1">
    <location>
        <begin position="20"/>
        <end position="40"/>
    </location>
</feature>
<dbReference type="EMBL" id="WTFF01000698">
    <property type="protein sequence ID" value="MBW5487178.1"/>
    <property type="molecule type" value="Genomic_DNA"/>
</dbReference>
<dbReference type="Proteomes" id="UP000812013">
    <property type="component" value="Unassembled WGS sequence"/>
</dbReference>
<organism evidence="2 3">
    <name type="scientific">Streptomyces bambusae</name>
    <dbReference type="NCBI Taxonomy" id="1550616"/>
    <lineage>
        <taxon>Bacteria</taxon>
        <taxon>Bacillati</taxon>
        <taxon>Actinomycetota</taxon>
        <taxon>Actinomycetes</taxon>
        <taxon>Kitasatosporales</taxon>
        <taxon>Streptomycetaceae</taxon>
        <taxon>Streptomyces</taxon>
    </lineage>
</organism>
<comment type="caution">
    <text evidence="2">The sequence shown here is derived from an EMBL/GenBank/DDBJ whole genome shotgun (WGS) entry which is preliminary data.</text>
</comment>